<dbReference type="OrthoDB" id="2002328at2759"/>
<proteinExistence type="predicted"/>
<dbReference type="AlphaFoldDB" id="A0A7J6X403"/>
<dbReference type="Proteomes" id="UP000554482">
    <property type="component" value="Unassembled WGS sequence"/>
</dbReference>
<accession>A0A7J6X403</accession>
<dbReference type="EMBL" id="JABWDY010006665">
    <property type="protein sequence ID" value="KAF5203528.1"/>
    <property type="molecule type" value="Genomic_DNA"/>
</dbReference>
<evidence type="ECO:0000313" key="1">
    <source>
        <dbReference type="EMBL" id="KAF5203528.1"/>
    </source>
</evidence>
<organism evidence="1 2">
    <name type="scientific">Thalictrum thalictroides</name>
    <name type="common">Rue-anemone</name>
    <name type="synonym">Anemone thalictroides</name>
    <dbReference type="NCBI Taxonomy" id="46969"/>
    <lineage>
        <taxon>Eukaryota</taxon>
        <taxon>Viridiplantae</taxon>
        <taxon>Streptophyta</taxon>
        <taxon>Embryophyta</taxon>
        <taxon>Tracheophyta</taxon>
        <taxon>Spermatophyta</taxon>
        <taxon>Magnoliopsida</taxon>
        <taxon>Ranunculales</taxon>
        <taxon>Ranunculaceae</taxon>
        <taxon>Thalictroideae</taxon>
        <taxon>Thalictrum</taxon>
    </lineage>
</organism>
<keyword evidence="2" id="KW-1185">Reference proteome</keyword>
<evidence type="ECO:0000313" key="2">
    <source>
        <dbReference type="Proteomes" id="UP000554482"/>
    </source>
</evidence>
<reference evidence="1 2" key="1">
    <citation type="submission" date="2020-06" db="EMBL/GenBank/DDBJ databases">
        <title>Transcriptomic and genomic resources for Thalictrum thalictroides and T. hernandezii: Facilitating candidate gene discovery in an emerging model plant lineage.</title>
        <authorList>
            <person name="Arias T."/>
            <person name="Riano-Pachon D.M."/>
            <person name="Di Stilio V.S."/>
        </authorList>
    </citation>
    <scope>NUCLEOTIDE SEQUENCE [LARGE SCALE GENOMIC DNA]</scope>
    <source>
        <strain evidence="2">cv. WT478/WT964</strain>
        <tissue evidence="1">Leaves</tissue>
    </source>
</reference>
<name>A0A7J6X403_THATH</name>
<gene>
    <name evidence="1" type="ORF">FRX31_006884</name>
</gene>
<protein>
    <submittedName>
        <fullName evidence="1">Uncharacterized protein</fullName>
    </submittedName>
</protein>
<sequence length="230" mass="25368">MEGEGVRDKRRWKSLRVEDKSFEFEVLNGGKDGFSVIEKGVKGTFKGRMDTQSCRWLGKLLCQISIGDFEPGLAFRTMEDLRSITGTVRKNRSGLYLQILIVARGRRNSFANLCFPSGENRKGWALLGTSIRSIFEVVAQPVANGALFPPRTTQCSKGNLSYVDTVVGKGDGESQQKQVVVNSRGGLFHVSWWCTTAIVSTECPNPDIILVVNSLANGEWGGFGVPRFGR</sequence>
<comment type="caution">
    <text evidence="1">The sequence shown here is derived from an EMBL/GenBank/DDBJ whole genome shotgun (WGS) entry which is preliminary data.</text>
</comment>